<keyword evidence="3" id="KW-0804">Transcription</keyword>
<dbReference type="AlphaFoldDB" id="A0A4Q7V9F9"/>
<proteinExistence type="predicted"/>
<dbReference type="Gene3D" id="1.10.10.10">
    <property type="entry name" value="Winged helix-like DNA-binding domain superfamily/Winged helix DNA-binding domain"/>
    <property type="match status" value="1"/>
</dbReference>
<dbReference type="PROSITE" id="PS51118">
    <property type="entry name" value="HTH_HXLR"/>
    <property type="match status" value="1"/>
</dbReference>
<accession>A0A4Q7V9F9</accession>
<evidence type="ECO:0000313" key="6">
    <source>
        <dbReference type="Proteomes" id="UP000293562"/>
    </source>
</evidence>
<dbReference type="OrthoDB" id="9797599at2"/>
<evidence type="ECO:0000256" key="1">
    <source>
        <dbReference type="ARBA" id="ARBA00023015"/>
    </source>
</evidence>
<evidence type="ECO:0000256" key="2">
    <source>
        <dbReference type="ARBA" id="ARBA00023125"/>
    </source>
</evidence>
<dbReference type="Pfam" id="PF01638">
    <property type="entry name" value="HxlR"/>
    <property type="match status" value="1"/>
</dbReference>
<evidence type="ECO:0000259" key="4">
    <source>
        <dbReference type="PROSITE" id="PS51118"/>
    </source>
</evidence>
<keyword evidence="2" id="KW-0238">DNA-binding</keyword>
<protein>
    <submittedName>
        <fullName evidence="5">HxlR family transcriptional regulator</fullName>
    </submittedName>
</protein>
<name>A0A4Q7V9F9_9BACT</name>
<organism evidence="5 6">
    <name type="scientific">Ancylomarina subtilis</name>
    <dbReference type="NCBI Taxonomy" id="1639035"/>
    <lineage>
        <taxon>Bacteria</taxon>
        <taxon>Pseudomonadati</taxon>
        <taxon>Bacteroidota</taxon>
        <taxon>Bacteroidia</taxon>
        <taxon>Marinilabiliales</taxon>
        <taxon>Marinifilaceae</taxon>
        <taxon>Ancylomarina</taxon>
    </lineage>
</organism>
<dbReference type="GO" id="GO:0003677">
    <property type="term" value="F:DNA binding"/>
    <property type="evidence" value="ECO:0007669"/>
    <property type="project" value="UniProtKB-KW"/>
</dbReference>
<feature type="domain" description="HTH hxlR-type" evidence="4">
    <location>
        <begin position="18"/>
        <end position="117"/>
    </location>
</feature>
<dbReference type="SUPFAM" id="SSF46785">
    <property type="entry name" value="Winged helix' DNA-binding domain"/>
    <property type="match status" value="1"/>
</dbReference>
<reference evidence="5 6" key="1">
    <citation type="submission" date="2019-02" db="EMBL/GenBank/DDBJ databases">
        <title>Genomic Encyclopedia of Type Strains, Phase IV (KMG-IV): sequencing the most valuable type-strain genomes for metagenomic binning, comparative biology and taxonomic classification.</title>
        <authorList>
            <person name="Goeker M."/>
        </authorList>
    </citation>
    <scope>NUCLEOTIDE SEQUENCE [LARGE SCALE GENOMIC DNA]</scope>
    <source>
        <strain evidence="5 6">DSM 28825</strain>
    </source>
</reference>
<dbReference type="PANTHER" id="PTHR33204:SF29">
    <property type="entry name" value="TRANSCRIPTIONAL REGULATOR"/>
    <property type="match status" value="1"/>
</dbReference>
<dbReference type="Proteomes" id="UP000293562">
    <property type="component" value="Unassembled WGS sequence"/>
</dbReference>
<keyword evidence="6" id="KW-1185">Reference proteome</keyword>
<dbReference type="InterPro" id="IPR036390">
    <property type="entry name" value="WH_DNA-bd_sf"/>
</dbReference>
<keyword evidence="1" id="KW-0805">Transcription regulation</keyword>
<dbReference type="EMBL" id="SHKN01000005">
    <property type="protein sequence ID" value="RZT91312.1"/>
    <property type="molecule type" value="Genomic_DNA"/>
</dbReference>
<evidence type="ECO:0000256" key="3">
    <source>
        <dbReference type="ARBA" id="ARBA00023163"/>
    </source>
</evidence>
<comment type="caution">
    <text evidence="5">The sequence shown here is derived from an EMBL/GenBank/DDBJ whole genome shotgun (WGS) entry which is preliminary data.</text>
</comment>
<dbReference type="InterPro" id="IPR036388">
    <property type="entry name" value="WH-like_DNA-bd_sf"/>
</dbReference>
<dbReference type="PANTHER" id="PTHR33204">
    <property type="entry name" value="TRANSCRIPTIONAL REGULATOR, MARR FAMILY"/>
    <property type="match status" value="1"/>
</dbReference>
<sequence length="123" mass="14374">MKAKLKYFIEVKGEYYNCPIELTLSMISGKWKGIILWHLIGNDTLRFNELEKAIPSISQRMLTKELREMEKHGFIYRKVYPQVPPKVEYSLSDLGRSVIPIIKSLSEWGSNYAQNCGKIYIKE</sequence>
<dbReference type="RefSeq" id="WP_130308481.1">
    <property type="nucleotide sequence ID" value="NZ_SHKN01000005.1"/>
</dbReference>
<evidence type="ECO:0000313" key="5">
    <source>
        <dbReference type="EMBL" id="RZT91312.1"/>
    </source>
</evidence>
<dbReference type="InterPro" id="IPR002577">
    <property type="entry name" value="HTH_HxlR"/>
</dbReference>
<gene>
    <name evidence="5" type="ORF">EV201_3126</name>
</gene>